<sequence>MGPIHIHIHIHHPTLHPQPSRAMTNDTLASAKLKRVCLFRTSQYECLTSYPSEIISRQALSGPSSLTSLTAVTHNLLPGLYFLCISPHDQGQLTSSARVGQR</sequence>
<proteinExistence type="predicted"/>
<dbReference type="AlphaFoldDB" id="A0A2T3ZMJ7"/>
<accession>A0A2T3ZMJ7</accession>
<keyword evidence="2" id="KW-1185">Reference proteome</keyword>
<organism evidence="1 2">
    <name type="scientific">Trichoderma asperellum (strain ATCC 204424 / CBS 433.97 / NBRC 101777)</name>
    <dbReference type="NCBI Taxonomy" id="1042311"/>
    <lineage>
        <taxon>Eukaryota</taxon>
        <taxon>Fungi</taxon>
        <taxon>Dikarya</taxon>
        <taxon>Ascomycota</taxon>
        <taxon>Pezizomycotina</taxon>
        <taxon>Sordariomycetes</taxon>
        <taxon>Hypocreomycetidae</taxon>
        <taxon>Hypocreales</taxon>
        <taxon>Hypocreaceae</taxon>
        <taxon>Trichoderma</taxon>
    </lineage>
</organism>
<evidence type="ECO:0000313" key="1">
    <source>
        <dbReference type="EMBL" id="PTB46037.1"/>
    </source>
</evidence>
<name>A0A2T3ZMJ7_TRIA4</name>
<gene>
    <name evidence="1" type="ORF">M441DRAFT_74948</name>
</gene>
<reference evidence="1 2" key="1">
    <citation type="submission" date="2016-07" db="EMBL/GenBank/DDBJ databases">
        <title>Multiple horizontal gene transfer events from other fungi enriched the ability of initially mycotrophic Trichoderma (Ascomycota) to feed on dead plant biomass.</title>
        <authorList>
            <consortium name="DOE Joint Genome Institute"/>
            <person name="Aerts A."/>
            <person name="Atanasova L."/>
            <person name="Chenthamara K."/>
            <person name="Zhang J."/>
            <person name="Grujic M."/>
            <person name="Henrissat B."/>
            <person name="Kuo A."/>
            <person name="Salamov A."/>
            <person name="Lipzen A."/>
            <person name="Labutti K."/>
            <person name="Barry K."/>
            <person name="Miao Y."/>
            <person name="Rahimi M.J."/>
            <person name="Shen Q."/>
            <person name="Grigoriev I.V."/>
            <person name="Kubicek C.P."/>
            <person name="Druzhinina I.S."/>
        </authorList>
    </citation>
    <scope>NUCLEOTIDE SEQUENCE [LARGE SCALE GENOMIC DNA]</scope>
    <source>
        <strain evidence="1 2">CBS 433.97</strain>
    </source>
</reference>
<protein>
    <submittedName>
        <fullName evidence="1">Uncharacterized protein</fullName>
    </submittedName>
</protein>
<evidence type="ECO:0000313" key="2">
    <source>
        <dbReference type="Proteomes" id="UP000240493"/>
    </source>
</evidence>
<dbReference type="Proteomes" id="UP000240493">
    <property type="component" value="Unassembled WGS sequence"/>
</dbReference>
<dbReference type="EMBL" id="KZ679256">
    <property type="protein sequence ID" value="PTB46037.1"/>
    <property type="molecule type" value="Genomic_DNA"/>
</dbReference>